<dbReference type="EMBL" id="KN846980">
    <property type="protein sequence ID" value="KIW98731.1"/>
    <property type="molecule type" value="Genomic_DNA"/>
</dbReference>
<reference evidence="4" key="1">
    <citation type="submission" date="2015-01" db="EMBL/GenBank/DDBJ databases">
        <title>The Genome Sequence of Cladophialophora bantiana CBS 173.52.</title>
        <authorList>
            <consortium name="The Broad Institute Genomics Platform"/>
            <person name="Cuomo C."/>
            <person name="de Hoog S."/>
            <person name="Gorbushina A."/>
            <person name="Stielow B."/>
            <person name="Teixiera M."/>
            <person name="Abouelleil A."/>
            <person name="Chapman S.B."/>
            <person name="Priest M."/>
            <person name="Young S.K."/>
            <person name="Wortman J."/>
            <person name="Nusbaum C."/>
            <person name="Birren B."/>
        </authorList>
    </citation>
    <scope>NUCLEOTIDE SEQUENCE [LARGE SCALE GENOMIC DNA]</scope>
    <source>
        <strain evidence="4">CBS 173.52</strain>
    </source>
</reference>
<organism evidence="4">
    <name type="scientific">Cladophialophora bantiana (strain ATCC 10958 / CBS 173.52 / CDC B-1940 / NIH 8579)</name>
    <name type="common">Xylohypha bantiana</name>
    <dbReference type="NCBI Taxonomy" id="1442370"/>
    <lineage>
        <taxon>Eukaryota</taxon>
        <taxon>Fungi</taxon>
        <taxon>Dikarya</taxon>
        <taxon>Ascomycota</taxon>
        <taxon>Pezizomycotina</taxon>
        <taxon>Eurotiomycetes</taxon>
        <taxon>Chaetothyriomycetidae</taxon>
        <taxon>Chaetothyriales</taxon>
        <taxon>Herpotrichiellaceae</taxon>
        <taxon>Cladophialophora</taxon>
    </lineage>
</organism>
<evidence type="ECO:0000256" key="2">
    <source>
        <dbReference type="ARBA" id="ARBA00022857"/>
    </source>
</evidence>
<sequence>MPFPYKKVVVIGATSGIGEALAKRLVEDGSSVVAVGRRKENLEALVQQYGYEKVQAVPFDITDLESIPNFATNITDAHPDVDCIILNSGIQRKSDFRNPGSIDVDVLNLEFTTNYLSQLALTKAFLPFLQKRDAESALIFVTSQLALVPMPICANYCASKAGLHQFILCLRQQLKGFKIKVVELIPPAVQTELHDEKHQPHIKNGKSIGMPLDEFTEKAYAGLASGREQVPIGTAERAFDALEPTRQEMFTQLMKAMSSIPQMTNGTVQL</sequence>
<evidence type="ECO:0000256" key="3">
    <source>
        <dbReference type="ARBA" id="ARBA00023002"/>
    </source>
</evidence>
<gene>
    <name evidence="4" type="ORF">Z519_00394</name>
</gene>
<dbReference type="GeneID" id="27693322"/>
<dbReference type="GO" id="GO:0016491">
    <property type="term" value="F:oxidoreductase activity"/>
    <property type="evidence" value="ECO:0007669"/>
    <property type="project" value="UniProtKB-KW"/>
</dbReference>
<keyword evidence="2" id="KW-0521">NADP</keyword>
<dbReference type="AlphaFoldDB" id="A0A0D2F9G4"/>
<proteinExistence type="inferred from homology"/>
<name>A0A0D2F9G4_CLAB1</name>
<evidence type="ECO:0008006" key="5">
    <source>
        <dbReference type="Google" id="ProtNLM"/>
    </source>
</evidence>
<keyword evidence="3" id="KW-0560">Oxidoreductase</keyword>
<dbReference type="OrthoDB" id="37659at2759"/>
<evidence type="ECO:0000256" key="1">
    <source>
        <dbReference type="ARBA" id="ARBA00006484"/>
    </source>
</evidence>
<dbReference type="PROSITE" id="PS00061">
    <property type="entry name" value="ADH_SHORT"/>
    <property type="match status" value="1"/>
</dbReference>
<dbReference type="PRINTS" id="PR00081">
    <property type="entry name" value="GDHRDH"/>
</dbReference>
<comment type="similarity">
    <text evidence="1">Belongs to the short-chain dehydrogenases/reductases (SDR) family.</text>
</comment>
<dbReference type="PANTHER" id="PTHR43669:SF11">
    <property type="entry name" value="SHORT-CHAIN DEHYDROGENASE_OXIDOREDUCTASE"/>
    <property type="match status" value="1"/>
</dbReference>
<accession>A0A0D2F9G4</accession>
<dbReference type="RefSeq" id="XP_016625400.1">
    <property type="nucleotide sequence ID" value="XM_016758151.1"/>
</dbReference>
<evidence type="ECO:0000313" key="4">
    <source>
        <dbReference type="EMBL" id="KIW98731.1"/>
    </source>
</evidence>
<dbReference type="InterPro" id="IPR002347">
    <property type="entry name" value="SDR_fam"/>
</dbReference>
<dbReference type="InterPro" id="IPR036291">
    <property type="entry name" value="NAD(P)-bd_dom_sf"/>
</dbReference>
<dbReference type="InterPro" id="IPR020904">
    <property type="entry name" value="Sc_DH/Rdtase_CS"/>
</dbReference>
<dbReference type="PANTHER" id="PTHR43669">
    <property type="entry name" value="5-KETO-D-GLUCONATE 5-REDUCTASE"/>
    <property type="match status" value="1"/>
</dbReference>
<dbReference type="SUPFAM" id="SSF51735">
    <property type="entry name" value="NAD(P)-binding Rossmann-fold domains"/>
    <property type="match status" value="1"/>
</dbReference>
<dbReference type="Gene3D" id="3.40.50.720">
    <property type="entry name" value="NAD(P)-binding Rossmann-like Domain"/>
    <property type="match status" value="1"/>
</dbReference>
<dbReference type="Pfam" id="PF00106">
    <property type="entry name" value="adh_short"/>
    <property type="match status" value="1"/>
</dbReference>
<protein>
    <recommendedName>
        <fullName evidence="5">Oxidoreductase</fullName>
    </recommendedName>
</protein>
<dbReference type="HOGENOM" id="CLU_010194_2_6_1"/>
<dbReference type="VEuPathDB" id="FungiDB:Z519_00394"/>